<evidence type="ECO:0000259" key="2">
    <source>
        <dbReference type="PROSITE" id="PS50835"/>
    </source>
</evidence>
<dbReference type="InterPro" id="IPR003599">
    <property type="entry name" value="Ig_sub"/>
</dbReference>
<reference evidence="3" key="3">
    <citation type="submission" date="2025-09" db="UniProtKB">
        <authorList>
            <consortium name="Ensembl"/>
        </authorList>
    </citation>
    <scope>IDENTIFICATION</scope>
</reference>
<dbReference type="SMART" id="SM00408">
    <property type="entry name" value="IGc2"/>
    <property type="match status" value="1"/>
</dbReference>
<dbReference type="InParanoid" id="A0A668A696"/>
<evidence type="ECO:0000256" key="1">
    <source>
        <dbReference type="SAM" id="SignalP"/>
    </source>
</evidence>
<sequence>VCVSLFCCFIQLYSSLAPMTSQTNYLRVQVTPSAEVAEGQRVTLTCNTSCPLADSSSFIWYHNSRALSPPESHHKQLLLDPVSRQHAGNYSCAVSTHRDIKSPEETLTVKVRDVSSQDAFNRSFVEADKNLAWEFCFLKFP</sequence>
<proteinExistence type="predicted"/>
<reference evidence="3" key="1">
    <citation type="submission" date="2019-06" db="EMBL/GenBank/DDBJ databases">
        <authorList>
            <consortium name="Wellcome Sanger Institute Data Sharing"/>
        </authorList>
    </citation>
    <scope>NUCLEOTIDE SEQUENCE [LARGE SCALE GENOMIC DNA]</scope>
</reference>
<feature type="chain" id="PRO_5025691789" description="Ig-like domain-containing protein" evidence="1">
    <location>
        <begin position="22"/>
        <end position="141"/>
    </location>
</feature>
<reference evidence="3" key="2">
    <citation type="submission" date="2025-08" db="UniProtKB">
        <authorList>
            <consortium name="Ensembl"/>
        </authorList>
    </citation>
    <scope>IDENTIFICATION</scope>
</reference>
<evidence type="ECO:0000313" key="3">
    <source>
        <dbReference type="Ensembl" id="ENSMMDP00005043414.1"/>
    </source>
</evidence>
<dbReference type="PANTHER" id="PTHR46013:SF4">
    <property type="entry name" value="B-CELL RECEPTOR CD22-RELATED"/>
    <property type="match status" value="1"/>
</dbReference>
<protein>
    <recommendedName>
        <fullName evidence="2">Ig-like domain-containing protein</fullName>
    </recommendedName>
</protein>
<keyword evidence="4" id="KW-1185">Reference proteome</keyword>
<dbReference type="InterPro" id="IPR003598">
    <property type="entry name" value="Ig_sub2"/>
</dbReference>
<dbReference type="PANTHER" id="PTHR46013">
    <property type="entry name" value="VASCULAR CELL ADHESION MOLECULE 1"/>
    <property type="match status" value="1"/>
</dbReference>
<accession>A0A668A696</accession>
<dbReference type="PROSITE" id="PS50835">
    <property type="entry name" value="IG_LIKE"/>
    <property type="match status" value="1"/>
</dbReference>
<dbReference type="SUPFAM" id="SSF48726">
    <property type="entry name" value="Immunoglobulin"/>
    <property type="match status" value="1"/>
</dbReference>
<dbReference type="InterPro" id="IPR007110">
    <property type="entry name" value="Ig-like_dom"/>
</dbReference>
<dbReference type="Ensembl" id="ENSMMDT00005044290.1">
    <property type="protein sequence ID" value="ENSMMDP00005043414.1"/>
    <property type="gene ID" value="ENSMMDG00005019978.1"/>
</dbReference>
<dbReference type="Gene3D" id="2.60.40.10">
    <property type="entry name" value="Immunoglobulins"/>
    <property type="match status" value="1"/>
</dbReference>
<dbReference type="Pfam" id="PF13895">
    <property type="entry name" value="Ig_2"/>
    <property type="match status" value="1"/>
</dbReference>
<dbReference type="InterPro" id="IPR013783">
    <property type="entry name" value="Ig-like_fold"/>
</dbReference>
<dbReference type="InterPro" id="IPR036179">
    <property type="entry name" value="Ig-like_dom_sf"/>
</dbReference>
<dbReference type="Proteomes" id="UP000472263">
    <property type="component" value="Chromosome 1"/>
</dbReference>
<feature type="signal peptide" evidence="1">
    <location>
        <begin position="1"/>
        <end position="21"/>
    </location>
</feature>
<dbReference type="GeneTree" id="ENSGT00990000204268"/>
<name>A0A668A696_9TELE</name>
<dbReference type="AlphaFoldDB" id="A0A668A696"/>
<feature type="domain" description="Ig-like" evidence="2">
    <location>
        <begin position="18"/>
        <end position="108"/>
    </location>
</feature>
<evidence type="ECO:0000313" key="4">
    <source>
        <dbReference type="Proteomes" id="UP000472263"/>
    </source>
</evidence>
<organism evidence="3 4">
    <name type="scientific">Myripristis murdjan</name>
    <name type="common">pinecone soldierfish</name>
    <dbReference type="NCBI Taxonomy" id="586833"/>
    <lineage>
        <taxon>Eukaryota</taxon>
        <taxon>Metazoa</taxon>
        <taxon>Chordata</taxon>
        <taxon>Craniata</taxon>
        <taxon>Vertebrata</taxon>
        <taxon>Euteleostomi</taxon>
        <taxon>Actinopterygii</taxon>
        <taxon>Neopterygii</taxon>
        <taxon>Teleostei</taxon>
        <taxon>Neoteleostei</taxon>
        <taxon>Acanthomorphata</taxon>
        <taxon>Holocentriformes</taxon>
        <taxon>Holocentridae</taxon>
        <taxon>Myripristis</taxon>
    </lineage>
</organism>
<dbReference type="SMART" id="SM00409">
    <property type="entry name" value="IG"/>
    <property type="match status" value="1"/>
</dbReference>
<keyword evidence="1" id="KW-0732">Signal</keyword>